<dbReference type="STRING" id="83656.B1H18_14750"/>
<feature type="chain" id="PRO_5013116000" evidence="1">
    <location>
        <begin position="24"/>
        <end position="342"/>
    </location>
</feature>
<feature type="signal peptide" evidence="1">
    <location>
        <begin position="1"/>
        <end position="23"/>
    </location>
</feature>
<dbReference type="GO" id="GO:0004222">
    <property type="term" value="F:metalloendopeptidase activity"/>
    <property type="evidence" value="ECO:0007669"/>
    <property type="project" value="TreeGrafter"/>
</dbReference>
<dbReference type="CDD" id="cd12797">
    <property type="entry name" value="M23_peptidase"/>
    <property type="match status" value="1"/>
</dbReference>
<dbReference type="PANTHER" id="PTHR21666">
    <property type="entry name" value="PEPTIDASE-RELATED"/>
    <property type="match status" value="1"/>
</dbReference>
<organism evidence="3 4">
    <name type="scientific">Streptomyces tsukubensis</name>
    <dbReference type="NCBI Taxonomy" id="83656"/>
    <lineage>
        <taxon>Bacteria</taxon>
        <taxon>Bacillati</taxon>
        <taxon>Actinomycetota</taxon>
        <taxon>Actinomycetes</taxon>
        <taxon>Kitasatosporales</taxon>
        <taxon>Streptomycetaceae</taxon>
        <taxon>Streptomyces</taxon>
    </lineage>
</organism>
<dbReference type="FunFam" id="2.70.70.10:FF:000013">
    <property type="entry name" value="Peptidase family M23"/>
    <property type="match status" value="1"/>
</dbReference>
<dbReference type="Gene3D" id="2.70.70.10">
    <property type="entry name" value="Glucose Permease (Domain IIA)"/>
    <property type="match status" value="1"/>
</dbReference>
<name>A0A1V4A9U9_9ACTN</name>
<proteinExistence type="predicted"/>
<dbReference type="EMBL" id="MVFC01000010">
    <property type="protein sequence ID" value="OON79310.1"/>
    <property type="molecule type" value="Genomic_DNA"/>
</dbReference>
<accession>A0A1V4A9U9</accession>
<comment type="caution">
    <text evidence="3">The sequence shown here is derived from an EMBL/GenBank/DDBJ whole genome shotgun (WGS) entry which is preliminary data.</text>
</comment>
<evidence type="ECO:0000259" key="2">
    <source>
        <dbReference type="Pfam" id="PF01551"/>
    </source>
</evidence>
<evidence type="ECO:0000256" key="1">
    <source>
        <dbReference type="SAM" id="SignalP"/>
    </source>
</evidence>
<dbReference type="Proteomes" id="UP000190539">
    <property type="component" value="Unassembled WGS sequence"/>
</dbReference>
<evidence type="ECO:0000313" key="4">
    <source>
        <dbReference type="Proteomes" id="UP000190539"/>
    </source>
</evidence>
<dbReference type="SUPFAM" id="SSF51261">
    <property type="entry name" value="Duplicated hybrid motif"/>
    <property type="match status" value="1"/>
</dbReference>
<sequence length="342" mass="36877">MLVPALCVLLGAGALPTVPLAGAAEHPAGTSAEVARLYEEASAATQRYESGRRLAAAQRVRARKAEARLGRQRHRLRLLRGDVGKLARAQYRQRGGLPGAAYLLLADDPATLLRGKRITERAEMSMKNIVRRAQRAEHKLTSDEREAARTWRGLSARTAELAVLKKGIKRKLENAQWKLQGEAEAAVAAGQCRGAERMAQDTAELPKGRRWVAPVETYELSAGFGGAGAMWASSHTGQDFAVDIGTPVRSMGPGRVEQVSCGGAFGIEVVVRHPGGYYSQYAHLSSAAVDQGERLRAGQWIGQSGTTGNSTGPHLHFEVRLTPYLGSGVDPLTWFAERGVRL</sequence>
<dbReference type="InterPro" id="IPR050570">
    <property type="entry name" value="Cell_wall_metabolism_enzyme"/>
</dbReference>
<dbReference type="AlphaFoldDB" id="A0A1V4A9U9"/>
<dbReference type="PANTHER" id="PTHR21666:SF270">
    <property type="entry name" value="MUREIN HYDROLASE ACTIVATOR ENVC"/>
    <property type="match status" value="1"/>
</dbReference>
<keyword evidence="1" id="KW-0732">Signal</keyword>
<gene>
    <name evidence="3" type="ORF">B1H18_14750</name>
</gene>
<keyword evidence="4" id="KW-1185">Reference proteome</keyword>
<evidence type="ECO:0000313" key="3">
    <source>
        <dbReference type="EMBL" id="OON79310.1"/>
    </source>
</evidence>
<dbReference type="InterPro" id="IPR016047">
    <property type="entry name" value="M23ase_b-sheet_dom"/>
</dbReference>
<reference evidence="3 4" key="1">
    <citation type="submission" date="2017-02" db="EMBL/GenBank/DDBJ databases">
        <title>Draft Genome Sequence of Streptomyces tsukubaensis F601, a Producer of the immunosuppressant tacrolimus FK506.</title>
        <authorList>
            <person name="Zong G."/>
            <person name="Zhong C."/>
            <person name="Fu J."/>
            <person name="Qin R."/>
            <person name="Cao G."/>
        </authorList>
    </citation>
    <scope>NUCLEOTIDE SEQUENCE [LARGE SCALE GENOMIC DNA]</scope>
    <source>
        <strain evidence="3 4">F601</strain>
    </source>
</reference>
<dbReference type="InterPro" id="IPR011055">
    <property type="entry name" value="Dup_hybrid_motif"/>
</dbReference>
<protein>
    <submittedName>
        <fullName evidence="3">Peptidase M23</fullName>
    </submittedName>
</protein>
<dbReference type="Pfam" id="PF01551">
    <property type="entry name" value="Peptidase_M23"/>
    <property type="match status" value="1"/>
</dbReference>
<feature type="domain" description="M23ase beta-sheet core" evidence="2">
    <location>
        <begin position="234"/>
        <end position="321"/>
    </location>
</feature>